<evidence type="ECO:0000313" key="1">
    <source>
        <dbReference type="EMBL" id="ERJ68886.1"/>
    </source>
</evidence>
<reference evidence="1 2" key="1">
    <citation type="submission" date="2013-06" db="EMBL/GenBank/DDBJ databases">
        <authorList>
            <person name="Weinstock G."/>
            <person name="Sodergren E."/>
            <person name="Lobos E.A."/>
            <person name="Fulton L."/>
            <person name="Fulton R."/>
            <person name="Courtney L."/>
            <person name="Fronick C."/>
            <person name="O'Laughlin M."/>
            <person name="Godfrey J."/>
            <person name="Wilson R.M."/>
            <person name="Miner T."/>
            <person name="Farmer C."/>
            <person name="Delehaunty K."/>
            <person name="Cordes M."/>
            <person name="Minx P."/>
            <person name="Tomlinson C."/>
            <person name="Chen J."/>
            <person name="Wollam A."/>
            <person name="Pepin K.H."/>
            <person name="Bhonagiri V."/>
            <person name="Zhang X."/>
            <person name="Warren W."/>
            <person name="Mitreva M."/>
            <person name="Mardis E.R."/>
            <person name="Wilson R.K."/>
        </authorList>
    </citation>
    <scope>NUCLEOTIDE SEQUENCE [LARGE SCALE GENOMIC DNA]</scope>
    <source>
        <strain evidence="1 2">F0570</strain>
    </source>
</reference>
<evidence type="ECO:0000313" key="2">
    <source>
        <dbReference type="Proteomes" id="UP000016630"/>
    </source>
</evidence>
<dbReference type="HOGENOM" id="CLU_2937750_0_0_10"/>
<dbReference type="EMBL" id="AWUW01000009">
    <property type="protein sequence ID" value="ERJ68886.1"/>
    <property type="molecule type" value="Genomic_DNA"/>
</dbReference>
<dbReference type="Proteomes" id="UP000016630">
    <property type="component" value="Unassembled WGS sequence"/>
</dbReference>
<protein>
    <submittedName>
        <fullName evidence="1">Uncharacterized protein</fullName>
    </submittedName>
</protein>
<dbReference type="AlphaFoldDB" id="A0A0E2M878"/>
<name>A0A0E2M878_PORGN</name>
<proteinExistence type="predicted"/>
<gene>
    <name evidence="1" type="ORF">HMPREF1555_00167</name>
</gene>
<comment type="caution">
    <text evidence="1">The sequence shown here is derived from an EMBL/GenBank/DDBJ whole genome shotgun (WGS) entry which is preliminary data.</text>
</comment>
<accession>A0A0E2M878</accession>
<organism evidence="1 2">
    <name type="scientific">Porphyromonas gingivalis F0570</name>
    <dbReference type="NCBI Taxonomy" id="1227271"/>
    <lineage>
        <taxon>Bacteria</taxon>
        <taxon>Pseudomonadati</taxon>
        <taxon>Bacteroidota</taxon>
        <taxon>Bacteroidia</taxon>
        <taxon>Bacteroidales</taxon>
        <taxon>Porphyromonadaceae</taxon>
        <taxon>Porphyromonas</taxon>
    </lineage>
</organism>
<sequence length="60" mass="7117">MFSGKAAREFFPRGARIFYFPNQNEKVPAPRFAEHRNRKLWRVNGLLDGCPFPFRFLSLD</sequence>